<keyword evidence="2" id="KW-0472">Membrane</keyword>
<reference evidence="3 4" key="1">
    <citation type="submission" date="2015-12" db="EMBL/GenBank/DDBJ databases">
        <title>The genome of Folsomia candida.</title>
        <authorList>
            <person name="Faddeeva A."/>
            <person name="Derks M.F."/>
            <person name="Anvar Y."/>
            <person name="Smit S."/>
            <person name="Van Straalen N."/>
            <person name="Roelofs D."/>
        </authorList>
    </citation>
    <scope>NUCLEOTIDE SEQUENCE [LARGE SCALE GENOMIC DNA]</scope>
    <source>
        <strain evidence="3 4">VU population</strain>
        <tissue evidence="3">Whole body</tissue>
    </source>
</reference>
<feature type="compositionally biased region" description="Basic and acidic residues" evidence="1">
    <location>
        <begin position="125"/>
        <end position="141"/>
    </location>
</feature>
<dbReference type="AlphaFoldDB" id="A0A226ED68"/>
<feature type="region of interest" description="Disordered" evidence="1">
    <location>
        <begin position="125"/>
        <end position="147"/>
    </location>
</feature>
<keyword evidence="4" id="KW-1185">Reference proteome</keyword>
<evidence type="ECO:0000313" key="3">
    <source>
        <dbReference type="EMBL" id="OXA55084.1"/>
    </source>
</evidence>
<protein>
    <submittedName>
        <fullName evidence="3">Uncharacterized protein</fullName>
    </submittedName>
</protein>
<feature type="transmembrane region" description="Helical" evidence="2">
    <location>
        <begin position="75"/>
        <end position="97"/>
    </location>
</feature>
<feature type="transmembrane region" description="Helical" evidence="2">
    <location>
        <begin position="299"/>
        <end position="319"/>
    </location>
</feature>
<evidence type="ECO:0000313" key="4">
    <source>
        <dbReference type="Proteomes" id="UP000198287"/>
    </source>
</evidence>
<name>A0A226ED68_FOLCA</name>
<organism evidence="3 4">
    <name type="scientific">Folsomia candida</name>
    <name type="common">Springtail</name>
    <dbReference type="NCBI Taxonomy" id="158441"/>
    <lineage>
        <taxon>Eukaryota</taxon>
        <taxon>Metazoa</taxon>
        <taxon>Ecdysozoa</taxon>
        <taxon>Arthropoda</taxon>
        <taxon>Hexapoda</taxon>
        <taxon>Collembola</taxon>
        <taxon>Entomobryomorpha</taxon>
        <taxon>Isotomoidea</taxon>
        <taxon>Isotomidae</taxon>
        <taxon>Proisotominae</taxon>
        <taxon>Folsomia</taxon>
    </lineage>
</organism>
<sequence>MYTRKILHFYKIFLKLCTSIACISLDWDAQKGCLTSVKSPRRLYQFKVHLTIAVVHNVFLIVSLLSRNISEFGIAYHMLAIYFTIGYIMCNGCRVVCWLNEKEIIKLVNAQGDMERKLLDKDSFGRSDTASEKKAKDKGKPETPPYSLKVPATPRIENTTGEKFEKNLLLIGIGTGLGVPTMVFLILMAHPCLPPFLGSVFFTYVGKKRCITLGWWSYWGHGLLNFWMHLDMVLGFVFTMFGLFFLSTCLLHDYLEVLNSNFPLIKTGKIDSVSLSPLRGYRYLQILEKQVNECFRRHYFPLFLGGMTALTIFCLHACIRLPGKIPMPGFSYFPMVAFDGVVSLLIMTTRAANVREKSISMIRSWSNCQTIKRKHLVKKMTKSFVPLKVQLGGGFVDKLTPLLILNFTVSQVVSLLLLRS</sequence>
<keyword evidence="2" id="KW-1133">Transmembrane helix</keyword>
<gene>
    <name evidence="3" type="ORF">Fcan01_10900</name>
</gene>
<feature type="transmembrane region" description="Helical" evidence="2">
    <location>
        <begin position="168"/>
        <end position="189"/>
    </location>
</feature>
<dbReference type="Proteomes" id="UP000198287">
    <property type="component" value="Unassembled WGS sequence"/>
</dbReference>
<feature type="transmembrane region" description="Helical" evidence="2">
    <location>
        <begin position="226"/>
        <end position="246"/>
    </location>
</feature>
<evidence type="ECO:0000256" key="1">
    <source>
        <dbReference type="SAM" id="MobiDB-lite"/>
    </source>
</evidence>
<comment type="caution">
    <text evidence="3">The sequence shown here is derived from an EMBL/GenBank/DDBJ whole genome shotgun (WGS) entry which is preliminary data.</text>
</comment>
<dbReference type="EMBL" id="LNIX01000005">
    <property type="protein sequence ID" value="OXA55084.1"/>
    <property type="molecule type" value="Genomic_DNA"/>
</dbReference>
<keyword evidence="2" id="KW-0812">Transmembrane</keyword>
<proteinExistence type="predicted"/>
<accession>A0A226ED68</accession>
<feature type="transmembrane region" description="Helical" evidence="2">
    <location>
        <begin position="331"/>
        <end position="353"/>
    </location>
</feature>
<evidence type="ECO:0000256" key="2">
    <source>
        <dbReference type="SAM" id="Phobius"/>
    </source>
</evidence>
<feature type="transmembrane region" description="Helical" evidence="2">
    <location>
        <begin position="48"/>
        <end position="69"/>
    </location>
</feature>